<name>A0A834G5A5_RHOSS</name>
<sequence length="643" mass="72238">MASIGISIEPNAKKKEEKEGDGVGAEARAPDQPNGCARSFHSRPLSTANTPRSRQSSPRNPFGSSSSYAPSNSFRFGVMERLGLVSGSKQRKRRVGKVWYRKRAKGVAVGAVGLLACFLLVNWWMLSRIQDSNRGFGYGFLRANSSTLSIREELIKLGKVKRPQKTIYAKLLAKAVHALAEGQNKPEPRELWVEPYLLASTWRPCADQRGDNGYIMVSANGGINQQRVAVCNAVAVTRLLNATLVVPKFLYSSVWRDPSQFGDIYQEEHFSNYLKPDIRIVKELPQELQSLDLEAIGSVVTDAEIMKEAKPSFYLKHILPILHRNRVVHFVGYGNRLSSDPIPFQLQRLRCRCNFHALKFVPKIQEAGALLLKRMRQNGRNLGPLDHYLVGPFSETKMKRKKGRSTKGSKFLALHLRFEIDMVAHSLCEFGGGDEERRELESYREIHFPALTQLKKTAKLQSPATLRAEGLCPLMPEETVLMLAALGFNRKTHMFLAGAHIYGGKSRLAVLTSLYPNLVTKENLLSSSEIQPFMNFSSQLAALDFIVCTAADAFAMTDSGSQLSSLVSGYRVYYGGGKMPTIRPNKRRLADIFLKNNTIEWKVFEGRVQKAVRQTKRVRARPVGRSVYRYPRCKECMCSTEEE</sequence>
<evidence type="ECO:0000256" key="10">
    <source>
        <dbReference type="ARBA" id="ARBA00023253"/>
    </source>
</evidence>
<keyword evidence="8 14" id="KW-0472">Membrane</keyword>
<proteinExistence type="inferred from homology"/>
<comment type="subcellular location">
    <subcellularLocation>
        <location evidence="1">Membrane</location>
        <topology evidence="1">Single-pass membrane protein</topology>
    </subcellularLocation>
</comment>
<feature type="compositionally biased region" description="Basic and acidic residues" evidence="13">
    <location>
        <begin position="11"/>
        <end position="21"/>
    </location>
</feature>
<evidence type="ECO:0000313" key="15">
    <source>
        <dbReference type="EMBL" id="KAF7119913.1"/>
    </source>
</evidence>
<evidence type="ECO:0000313" key="16">
    <source>
        <dbReference type="Proteomes" id="UP000626092"/>
    </source>
</evidence>
<comment type="caution">
    <text evidence="15">The sequence shown here is derived from an EMBL/GenBank/DDBJ whole genome shotgun (WGS) entry which is preliminary data.</text>
</comment>
<evidence type="ECO:0000256" key="13">
    <source>
        <dbReference type="SAM" id="MobiDB-lite"/>
    </source>
</evidence>
<evidence type="ECO:0000256" key="4">
    <source>
        <dbReference type="ARBA" id="ARBA00022676"/>
    </source>
</evidence>
<dbReference type="InterPro" id="IPR052272">
    <property type="entry name" value="GT106_glycosyltransferase"/>
</dbReference>
<keyword evidence="4" id="KW-0328">Glycosyltransferase</keyword>
<keyword evidence="10" id="KW-0294">Fucose metabolism</keyword>
<dbReference type="Pfam" id="PF10250">
    <property type="entry name" value="O-FucT"/>
    <property type="match status" value="1"/>
</dbReference>
<feature type="region of interest" description="Disordered" evidence="13">
    <location>
        <begin position="1"/>
        <end position="67"/>
    </location>
</feature>
<reference evidence="15" key="1">
    <citation type="submission" date="2019-11" db="EMBL/GenBank/DDBJ databases">
        <authorList>
            <person name="Liu Y."/>
            <person name="Hou J."/>
            <person name="Li T.-Q."/>
            <person name="Guan C.-H."/>
            <person name="Wu X."/>
            <person name="Wu H.-Z."/>
            <person name="Ling F."/>
            <person name="Zhang R."/>
            <person name="Shi X.-G."/>
            <person name="Ren J.-P."/>
            <person name="Chen E.-F."/>
            <person name="Sun J.-M."/>
        </authorList>
    </citation>
    <scope>NUCLEOTIDE SEQUENCE</scope>
    <source>
        <strain evidence="15">Adult_tree_wgs_1</strain>
        <tissue evidence="15">Leaves</tissue>
    </source>
</reference>
<dbReference type="EMBL" id="WJXA01000013">
    <property type="protein sequence ID" value="KAF7119913.1"/>
    <property type="molecule type" value="Genomic_DNA"/>
</dbReference>
<dbReference type="GO" id="GO:0016757">
    <property type="term" value="F:glycosyltransferase activity"/>
    <property type="evidence" value="ECO:0007669"/>
    <property type="project" value="UniProtKB-KW"/>
</dbReference>
<evidence type="ECO:0000256" key="5">
    <source>
        <dbReference type="ARBA" id="ARBA00022679"/>
    </source>
</evidence>
<evidence type="ECO:0000256" key="14">
    <source>
        <dbReference type="SAM" id="Phobius"/>
    </source>
</evidence>
<keyword evidence="7 14" id="KW-1133">Transmembrane helix</keyword>
<dbReference type="PANTHER" id="PTHR31933">
    <property type="entry name" value="O-FUCOSYLTRANSFERASE 2-RELATED"/>
    <property type="match status" value="1"/>
</dbReference>
<comment type="pathway">
    <text evidence="2">Glycan metabolism.</text>
</comment>
<evidence type="ECO:0000256" key="11">
    <source>
        <dbReference type="ARBA" id="ARBA00023277"/>
    </source>
</evidence>
<comment type="similarity">
    <text evidence="3">Belongs to the glycosyltransferase GT106 family.</text>
</comment>
<evidence type="ECO:0000256" key="1">
    <source>
        <dbReference type="ARBA" id="ARBA00004167"/>
    </source>
</evidence>
<evidence type="ECO:0000256" key="12">
    <source>
        <dbReference type="ARBA" id="ARBA00030350"/>
    </source>
</evidence>
<evidence type="ECO:0000256" key="7">
    <source>
        <dbReference type="ARBA" id="ARBA00022989"/>
    </source>
</evidence>
<keyword evidence="11" id="KW-0119">Carbohydrate metabolism</keyword>
<keyword evidence="9" id="KW-0325">Glycoprotein</keyword>
<dbReference type="PIRSF" id="PIRSF009360">
    <property type="entry name" value="UCP009360"/>
    <property type="match status" value="1"/>
</dbReference>
<organism evidence="15 16">
    <name type="scientific">Rhododendron simsii</name>
    <name type="common">Sims's rhododendron</name>
    <dbReference type="NCBI Taxonomy" id="118357"/>
    <lineage>
        <taxon>Eukaryota</taxon>
        <taxon>Viridiplantae</taxon>
        <taxon>Streptophyta</taxon>
        <taxon>Embryophyta</taxon>
        <taxon>Tracheophyta</taxon>
        <taxon>Spermatophyta</taxon>
        <taxon>Magnoliopsida</taxon>
        <taxon>eudicotyledons</taxon>
        <taxon>Gunneridae</taxon>
        <taxon>Pentapetalae</taxon>
        <taxon>asterids</taxon>
        <taxon>Ericales</taxon>
        <taxon>Ericaceae</taxon>
        <taxon>Ericoideae</taxon>
        <taxon>Rhodoreae</taxon>
        <taxon>Rhododendron</taxon>
    </lineage>
</organism>
<dbReference type="InterPro" id="IPR019378">
    <property type="entry name" value="GDP-Fuc_O-FucTrfase"/>
</dbReference>
<evidence type="ECO:0000256" key="2">
    <source>
        <dbReference type="ARBA" id="ARBA00004881"/>
    </source>
</evidence>
<feature type="compositionally biased region" description="Polar residues" evidence="13">
    <location>
        <begin position="44"/>
        <end position="55"/>
    </location>
</feature>
<dbReference type="GO" id="GO:0006004">
    <property type="term" value="P:fucose metabolic process"/>
    <property type="evidence" value="ECO:0007669"/>
    <property type="project" value="UniProtKB-KW"/>
</dbReference>
<gene>
    <name evidence="15" type="ORF">RHSIM_Rhsim13G0150500</name>
</gene>
<keyword evidence="6 14" id="KW-0812">Transmembrane</keyword>
<keyword evidence="5" id="KW-0808">Transferase</keyword>
<accession>A0A834G5A5</accession>
<feature type="compositionally biased region" description="Low complexity" evidence="13">
    <location>
        <begin position="56"/>
        <end position="67"/>
    </location>
</feature>
<dbReference type="PANTHER" id="PTHR31933:SF9">
    <property type="entry name" value="O-FUCOSYLTRANSFERASE 2"/>
    <property type="match status" value="1"/>
</dbReference>
<evidence type="ECO:0000256" key="8">
    <source>
        <dbReference type="ARBA" id="ARBA00023136"/>
    </source>
</evidence>
<feature type="transmembrane region" description="Helical" evidence="14">
    <location>
        <begin position="107"/>
        <end position="126"/>
    </location>
</feature>
<evidence type="ECO:0000256" key="9">
    <source>
        <dbReference type="ARBA" id="ARBA00023180"/>
    </source>
</evidence>
<dbReference type="InterPro" id="IPR024709">
    <property type="entry name" value="FucosylTrfase_pln"/>
</dbReference>
<keyword evidence="16" id="KW-1185">Reference proteome</keyword>
<dbReference type="GO" id="GO:0016020">
    <property type="term" value="C:membrane"/>
    <property type="evidence" value="ECO:0007669"/>
    <property type="project" value="UniProtKB-SubCell"/>
</dbReference>
<dbReference type="OrthoDB" id="1868072at2759"/>
<dbReference type="AlphaFoldDB" id="A0A834G5A5"/>
<evidence type="ECO:0000256" key="3">
    <source>
        <dbReference type="ARBA" id="ARBA00007737"/>
    </source>
</evidence>
<evidence type="ECO:0000256" key="6">
    <source>
        <dbReference type="ARBA" id="ARBA00022692"/>
    </source>
</evidence>
<dbReference type="CDD" id="cd11299">
    <property type="entry name" value="O-FucT_plant"/>
    <property type="match status" value="1"/>
</dbReference>
<protein>
    <recommendedName>
        <fullName evidence="12">O-fucosyltransferase family protein</fullName>
    </recommendedName>
</protein>
<dbReference type="Proteomes" id="UP000626092">
    <property type="component" value="Unassembled WGS sequence"/>
</dbReference>